<protein>
    <submittedName>
        <fullName evidence="2">Uncharacterized protein</fullName>
    </submittedName>
</protein>
<name>A0A1I5H4H2_9BACT</name>
<evidence type="ECO:0000313" key="3">
    <source>
        <dbReference type="Proteomes" id="UP000199564"/>
    </source>
</evidence>
<keyword evidence="1" id="KW-1133">Transmembrane helix</keyword>
<reference evidence="3" key="1">
    <citation type="submission" date="2016-10" db="EMBL/GenBank/DDBJ databases">
        <authorList>
            <person name="Varghese N."/>
            <person name="Submissions S."/>
        </authorList>
    </citation>
    <scope>NUCLEOTIDE SEQUENCE [LARGE SCALE GENOMIC DNA]</scope>
    <source>
        <strain evidence="3">DSM 15282</strain>
    </source>
</reference>
<gene>
    <name evidence="2" type="ORF">SAMN04488519_106284</name>
</gene>
<feature type="transmembrane region" description="Helical" evidence="1">
    <location>
        <begin position="104"/>
        <end position="125"/>
    </location>
</feature>
<feature type="transmembrane region" description="Helical" evidence="1">
    <location>
        <begin position="48"/>
        <end position="67"/>
    </location>
</feature>
<keyword evidence="1" id="KW-0812">Transmembrane</keyword>
<feature type="transmembrane region" description="Helical" evidence="1">
    <location>
        <begin position="7"/>
        <end position="28"/>
    </location>
</feature>
<dbReference type="EMBL" id="FOVW01000006">
    <property type="protein sequence ID" value="SFO43155.1"/>
    <property type="molecule type" value="Genomic_DNA"/>
</dbReference>
<keyword evidence="1" id="KW-0472">Membrane</keyword>
<accession>A0A1I5H4H2</accession>
<proteinExistence type="predicted"/>
<feature type="transmembrane region" description="Helical" evidence="1">
    <location>
        <begin position="74"/>
        <end position="92"/>
    </location>
</feature>
<evidence type="ECO:0000313" key="2">
    <source>
        <dbReference type="EMBL" id="SFO43155.1"/>
    </source>
</evidence>
<organism evidence="2 3">
    <name type="scientific">Algoriphagus ornithinivorans</name>
    <dbReference type="NCBI Taxonomy" id="226506"/>
    <lineage>
        <taxon>Bacteria</taxon>
        <taxon>Pseudomonadati</taxon>
        <taxon>Bacteroidota</taxon>
        <taxon>Cytophagia</taxon>
        <taxon>Cytophagales</taxon>
        <taxon>Cyclobacteriaceae</taxon>
        <taxon>Algoriphagus</taxon>
    </lineage>
</organism>
<dbReference type="Proteomes" id="UP000199564">
    <property type="component" value="Unassembled WGS sequence"/>
</dbReference>
<keyword evidence="3" id="KW-1185">Reference proteome</keyword>
<dbReference type="RefSeq" id="WP_091654229.1">
    <property type="nucleotide sequence ID" value="NZ_FOVW01000006.1"/>
</dbReference>
<dbReference type="STRING" id="226506.SAMN04488519_106284"/>
<sequence>MNKNVIWTYLLASSLGVLSIVLPIFFLPDIKQYDSPLFSIIRTGVEGISYWSFGLLFLSGFVIKIFSQASSLKLGLATMALFPIMVILEIIVDPTSHNMFPFEFIYYGILTVPAITGAYISQGIFKKGEKK</sequence>
<evidence type="ECO:0000256" key="1">
    <source>
        <dbReference type="SAM" id="Phobius"/>
    </source>
</evidence>
<dbReference type="AlphaFoldDB" id="A0A1I5H4H2"/>